<dbReference type="EMBL" id="JAJKFT010000010">
    <property type="protein sequence ID" value="MCC9631242.1"/>
    <property type="molecule type" value="Genomic_DNA"/>
</dbReference>
<reference evidence="2" key="1">
    <citation type="submission" date="2021-11" db="EMBL/GenBank/DDBJ databases">
        <title>Genome sequence.</title>
        <authorList>
            <person name="Sun Q."/>
        </authorList>
    </citation>
    <scope>NUCLEOTIDE SEQUENCE</scope>
    <source>
        <strain evidence="2">JC732</strain>
    </source>
</reference>
<sequence>MEESVAPSTLPQSATTVRTWISRTAKATFFLLIALPLTWICFAGEMVHQSGLIAVTSVSVDYDQDWEHGWPYVFLEREYLGPGSSPLAFDEGSPTFSWTWLLADLLIYVGLLSLLLWLCCAKRVGDRGRFSFSLRTALVGTTLLSLLMANVSNCYLQSQREAEIGRQLKSEGQLVLSKYIGPRWFSRLGLDEITPLKMEGIELVRIRSDELSEEQLTAIYSKLAELSRLSYLHFGGSALTDEEVGRLLAARQRWPIRKLWIFGPSFRGHSLENVRSLPSLVELRIFSSGFDDKGFSAISQWSSLEGVCVPKTSVTAEAVQLAAKMPNLRYVDFYDTEITEEDCEVLEERGIEYGVGKTVNPSASD</sequence>
<keyword evidence="1" id="KW-1133">Transmembrane helix</keyword>
<dbReference type="AlphaFoldDB" id="A0A9X1SIG5"/>
<dbReference type="SUPFAM" id="SSF52047">
    <property type="entry name" value="RNI-like"/>
    <property type="match status" value="1"/>
</dbReference>
<accession>A0A9X1SIG5</accession>
<evidence type="ECO:0000313" key="2">
    <source>
        <dbReference type="EMBL" id="MCC9631242.1"/>
    </source>
</evidence>
<evidence type="ECO:0000256" key="1">
    <source>
        <dbReference type="SAM" id="Phobius"/>
    </source>
</evidence>
<dbReference type="Proteomes" id="UP001139103">
    <property type="component" value="Unassembled WGS sequence"/>
</dbReference>
<evidence type="ECO:0008006" key="4">
    <source>
        <dbReference type="Google" id="ProtNLM"/>
    </source>
</evidence>
<gene>
    <name evidence="2" type="ORF">LOC68_22850</name>
</gene>
<dbReference type="Gene3D" id="3.80.10.10">
    <property type="entry name" value="Ribonuclease Inhibitor"/>
    <property type="match status" value="1"/>
</dbReference>
<organism evidence="2 3">
    <name type="scientific">Blastopirellula sediminis</name>
    <dbReference type="NCBI Taxonomy" id="2894196"/>
    <lineage>
        <taxon>Bacteria</taxon>
        <taxon>Pseudomonadati</taxon>
        <taxon>Planctomycetota</taxon>
        <taxon>Planctomycetia</taxon>
        <taxon>Pirellulales</taxon>
        <taxon>Pirellulaceae</taxon>
        <taxon>Blastopirellula</taxon>
    </lineage>
</organism>
<feature type="transmembrane region" description="Helical" evidence="1">
    <location>
        <begin position="132"/>
        <end position="151"/>
    </location>
</feature>
<protein>
    <recommendedName>
        <fullName evidence="4">Leucine Rich repeats (2 copies)</fullName>
    </recommendedName>
</protein>
<dbReference type="InterPro" id="IPR032675">
    <property type="entry name" value="LRR_dom_sf"/>
</dbReference>
<proteinExistence type="predicted"/>
<evidence type="ECO:0000313" key="3">
    <source>
        <dbReference type="Proteomes" id="UP001139103"/>
    </source>
</evidence>
<feature type="transmembrane region" description="Helical" evidence="1">
    <location>
        <begin position="27"/>
        <end position="47"/>
    </location>
</feature>
<keyword evidence="1" id="KW-0472">Membrane</keyword>
<keyword evidence="1" id="KW-0812">Transmembrane</keyword>
<comment type="caution">
    <text evidence="2">The sequence shown here is derived from an EMBL/GenBank/DDBJ whole genome shotgun (WGS) entry which is preliminary data.</text>
</comment>
<feature type="transmembrane region" description="Helical" evidence="1">
    <location>
        <begin position="98"/>
        <end position="120"/>
    </location>
</feature>
<dbReference type="RefSeq" id="WP_230223035.1">
    <property type="nucleotide sequence ID" value="NZ_JAJKFT010000010.1"/>
</dbReference>
<name>A0A9X1SIG5_9BACT</name>
<keyword evidence="3" id="KW-1185">Reference proteome</keyword>